<evidence type="ECO:0000313" key="1">
    <source>
        <dbReference type="EMBL" id="SOQ43883.1"/>
    </source>
</evidence>
<dbReference type="EMBL" id="ODYU01004226">
    <property type="protein sequence ID" value="SOQ43883.1"/>
    <property type="molecule type" value="Genomic_DNA"/>
</dbReference>
<proteinExistence type="predicted"/>
<reference evidence="1" key="1">
    <citation type="submission" date="2016-07" db="EMBL/GenBank/DDBJ databases">
        <authorList>
            <person name="Bretaudeau A."/>
        </authorList>
    </citation>
    <scope>NUCLEOTIDE SEQUENCE</scope>
    <source>
        <strain evidence="1">Rice</strain>
        <tissue evidence="1">Whole body</tissue>
    </source>
</reference>
<protein>
    <submittedName>
        <fullName evidence="1">SFRICE_036485</fullName>
    </submittedName>
</protein>
<organism evidence="1">
    <name type="scientific">Spodoptera frugiperda</name>
    <name type="common">Fall armyworm</name>
    <dbReference type="NCBI Taxonomy" id="7108"/>
    <lineage>
        <taxon>Eukaryota</taxon>
        <taxon>Metazoa</taxon>
        <taxon>Ecdysozoa</taxon>
        <taxon>Arthropoda</taxon>
        <taxon>Hexapoda</taxon>
        <taxon>Insecta</taxon>
        <taxon>Pterygota</taxon>
        <taxon>Neoptera</taxon>
        <taxon>Endopterygota</taxon>
        <taxon>Lepidoptera</taxon>
        <taxon>Glossata</taxon>
        <taxon>Ditrysia</taxon>
        <taxon>Noctuoidea</taxon>
        <taxon>Noctuidae</taxon>
        <taxon>Amphipyrinae</taxon>
        <taxon>Spodoptera</taxon>
    </lineage>
</organism>
<name>A0A2H1VSS2_SPOFR</name>
<dbReference type="AlphaFoldDB" id="A0A2H1VSS2"/>
<sequence>MFSTALLVEWSQVRLPGKVLGFDSWVGQCRSGTYSGIVSNIYNWLMKKEIMQTMSSLDIN</sequence>
<gene>
    <name evidence="1" type="ORF">SFRICE_036485</name>
</gene>
<accession>A0A2H1VSS2</accession>